<dbReference type="GO" id="GO:0003677">
    <property type="term" value="F:DNA binding"/>
    <property type="evidence" value="ECO:0007669"/>
    <property type="project" value="UniProtKB-UniRule"/>
</dbReference>
<comment type="caution">
    <text evidence="9">The sequence shown here is derived from an EMBL/GenBank/DDBJ whole genome shotgun (WGS) entry which is preliminary data.</text>
</comment>
<evidence type="ECO:0000256" key="1">
    <source>
        <dbReference type="ARBA" id="ARBA00008857"/>
    </source>
</evidence>
<dbReference type="CDD" id="cd00397">
    <property type="entry name" value="DNA_BRE_C"/>
    <property type="match status" value="1"/>
</dbReference>
<dbReference type="Proteomes" id="UP001155057">
    <property type="component" value="Unassembled WGS sequence"/>
</dbReference>
<sequence length="359" mass="42090">MSSLYRKRGIFYYQGKDEDGNRFQKSLRTRERAEAKEKKEKLDERFSTDTPTTLTKLVEDYLEHRRRKRDRDELSERTVGSDEYVLPFFLDWAQEKYGTVFSDEIGDISFSAFKEKRLENVSPTTVGKDLRHIQSFFSHLRRKEVLSKDPLKSVEIPQPRRRQVVPNQQEFQALKEWLDKQIEEAEKPKRTHLLMKLACHTGMRLGEMAMMKWQRGPEDVGTGHARNYVYLTPEEQTLTIKFKRKLRVIPVGQIWSIFEDLKERGEPSDTFVFSSPMTDSHLTVSTLCHNWKDEVRKVDALSRPYTSHSIRHGVVTHLLRQGVPVYKVGKIVGHSSEKITERYSHFIPDDLEDAMDLLG</sequence>
<dbReference type="InterPro" id="IPR011010">
    <property type="entry name" value="DNA_brk_join_enz"/>
</dbReference>
<evidence type="ECO:0000256" key="2">
    <source>
        <dbReference type="ARBA" id="ARBA00022908"/>
    </source>
</evidence>
<dbReference type="Gene3D" id="1.10.150.130">
    <property type="match status" value="1"/>
</dbReference>
<dbReference type="GO" id="GO:0015074">
    <property type="term" value="P:DNA integration"/>
    <property type="evidence" value="ECO:0007669"/>
    <property type="project" value="UniProtKB-KW"/>
</dbReference>
<evidence type="ECO:0000313" key="9">
    <source>
        <dbReference type="EMBL" id="MCS3710987.1"/>
    </source>
</evidence>
<dbReference type="EMBL" id="JANUAE010000010">
    <property type="protein sequence ID" value="MCS3710987.1"/>
    <property type="molecule type" value="Genomic_DNA"/>
</dbReference>
<keyword evidence="4" id="KW-0233">DNA recombination</keyword>
<dbReference type="SUPFAM" id="SSF56349">
    <property type="entry name" value="DNA breaking-rejoining enzymes"/>
    <property type="match status" value="1"/>
</dbReference>
<evidence type="ECO:0000259" key="7">
    <source>
        <dbReference type="PROSITE" id="PS51898"/>
    </source>
</evidence>
<feature type="region of interest" description="Disordered" evidence="6">
    <location>
        <begin position="23"/>
        <end position="47"/>
    </location>
</feature>
<evidence type="ECO:0000256" key="3">
    <source>
        <dbReference type="ARBA" id="ARBA00023125"/>
    </source>
</evidence>
<dbReference type="InterPro" id="IPR044068">
    <property type="entry name" value="CB"/>
</dbReference>
<gene>
    <name evidence="9" type="ORF">GGP61_002613</name>
</gene>
<dbReference type="InterPro" id="IPR002104">
    <property type="entry name" value="Integrase_catalytic"/>
</dbReference>
<evidence type="ECO:0000256" key="4">
    <source>
        <dbReference type="ARBA" id="ARBA00023172"/>
    </source>
</evidence>
<dbReference type="InterPro" id="IPR010998">
    <property type="entry name" value="Integrase_recombinase_N"/>
</dbReference>
<dbReference type="Gene3D" id="1.10.443.10">
    <property type="entry name" value="Intergrase catalytic core"/>
    <property type="match status" value="1"/>
</dbReference>
<dbReference type="InterPro" id="IPR013762">
    <property type="entry name" value="Integrase-like_cat_sf"/>
</dbReference>
<proteinExistence type="inferred from homology"/>
<dbReference type="Pfam" id="PF00589">
    <property type="entry name" value="Phage_integrase"/>
    <property type="match status" value="1"/>
</dbReference>
<organism evidence="9 10">
    <name type="scientific">Salinibacter ruber</name>
    <dbReference type="NCBI Taxonomy" id="146919"/>
    <lineage>
        <taxon>Bacteria</taxon>
        <taxon>Pseudomonadati</taxon>
        <taxon>Rhodothermota</taxon>
        <taxon>Rhodothermia</taxon>
        <taxon>Rhodothermales</taxon>
        <taxon>Salinibacteraceae</taxon>
        <taxon>Salinibacter</taxon>
    </lineage>
</organism>
<evidence type="ECO:0000256" key="6">
    <source>
        <dbReference type="SAM" id="MobiDB-lite"/>
    </source>
</evidence>
<evidence type="ECO:0000313" key="10">
    <source>
        <dbReference type="Proteomes" id="UP001155057"/>
    </source>
</evidence>
<evidence type="ECO:0000256" key="5">
    <source>
        <dbReference type="PROSITE-ProRule" id="PRU01248"/>
    </source>
</evidence>
<evidence type="ECO:0000259" key="8">
    <source>
        <dbReference type="PROSITE" id="PS51900"/>
    </source>
</evidence>
<dbReference type="RefSeq" id="WP_259122462.1">
    <property type="nucleotide sequence ID" value="NZ_JANTZB010000010.1"/>
</dbReference>
<protein>
    <submittedName>
        <fullName evidence="9">Site-specific recombinase XerD</fullName>
    </submittedName>
</protein>
<name>A0A9X2Q3P1_9BACT</name>
<dbReference type="PROSITE" id="PS51898">
    <property type="entry name" value="TYR_RECOMBINASE"/>
    <property type="match status" value="1"/>
</dbReference>
<keyword evidence="2" id="KW-0229">DNA integration</keyword>
<dbReference type="InterPro" id="IPR050090">
    <property type="entry name" value="Tyrosine_recombinase_XerCD"/>
</dbReference>
<reference evidence="9" key="1">
    <citation type="submission" date="2022-08" db="EMBL/GenBank/DDBJ databases">
        <title>Genomic Encyclopedia of Type Strains, Phase V (KMG-V): Genome sequencing to study the core and pangenomes of soil and plant-associated prokaryotes.</title>
        <authorList>
            <person name="Whitman W."/>
        </authorList>
    </citation>
    <scope>NUCLEOTIDE SEQUENCE</scope>
    <source>
        <strain evidence="9">SP3049</strain>
    </source>
</reference>
<feature type="domain" description="Tyr recombinase" evidence="7">
    <location>
        <begin position="160"/>
        <end position="356"/>
    </location>
</feature>
<dbReference type="GO" id="GO:0006310">
    <property type="term" value="P:DNA recombination"/>
    <property type="evidence" value="ECO:0007669"/>
    <property type="project" value="UniProtKB-KW"/>
</dbReference>
<feature type="domain" description="Core-binding (CB)" evidence="8">
    <location>
        <begin position="52"/>
        <end position="141"/>
    </location>
</feature>
<dbReference type="AlphaFoldDB" id="A0A9X2Q3P1"/>
<dbReference type="PROSITE" id="PS51900">
    <property type="entry name" value="CB"/>
    <property type="match status" value="1"/>
</dbReference>
<dbReference type="PANTHER" id="PTHR30349">
    <property type="entry name" value="PHAGE INTEGRASE-RELATED"/>
    <property type="match status" value="1"/>
</dbReference>
<keyword evidence="3 5" id="KW-0238">DNA-binding</keyword>
<comment type="similarity">
    <text evidence="1">Belongs to the 'phage' integrase family.</text>
</comment>
<accession>A0A9X2Q3P1</accession>
<dbReference type="PANTHER" id="PTHR30349:SF41">
    <property type="entry name" value="INTEGRASE_RECOMBINASE PROTEIN MJ0367-RELATED"/>
    <property type="match status" value="1"/>
</dbReference>